<dbReference type="Gene3D" id="2.60.40.10">
    <property type="entry name" value="Immunoglobulins"/>
    <property type="match status" value="1"/>
</dbReference>
<dbReference type="EMBL" id="UINC01102073">
    <property type="protein sequence ID" value="SVC63404.1"/>
    <property type="molecule type" value="Genomic_DNA"/>
</dbReference>
<dbReference type="InterPro" id="IPR013783">
    <property type="entry name" value="Ig-like_fold"/>
</dbReference>
<name>A0A382NQF1_9ZZZZ</name>
<dbReference type="AlphaFoldDB" id="A0A382NQF1"/>
<reference evidence="1" key="1">
    <citation type="submission" date="2018-05" db="EMBL/GenBank/DDBJ databases">
        <authorList>
            <person name="Lanie J.A."/>
            <person name="Ng W.-L."/>
            <person name="Kazmierczak K.M."/>
            <person name="Andrzejewski T.M."/>
            <person name="Davidsen T.M."/>
            <person name="Wayne K.J."/>
            <person name="Tettelin H."/>
            <person name="Glass J.I."/>
            <person name="Rusch D."/>
            <person name="Podicherti R."/>
            <person name="Tsui H.-C.T."/>
            <person name="Winkler M.E."/>
        </authorList>
    </citation>
    <scope>NUCLEOTIDE SEQUENCE</scope>
</reference>
<accession>A0A382NQF1</accession>
<proteinExistence type="predicted"/>
<sequence length="313" mass="35611">MINLIPGLFFVLFSFAKGDLLYPENGAELNHIQVLFEWEQIPLANSYHIQISENANFSNPLVTAEDNTLLFIEKELLGWDETYHWRIQPVFPSGETGNWSEVFSFTTGNQLSETTTTISNASQIQEGVTVFGAFFNYFSAVVDQSGREIWNSGDENIVYYSTGEYGDVFGCYLNSGTENNLPGIEFTYDGGTVWNEPNDEFLHHDMIQLSNGNYLGIVETSSLGPIPIGEWTPLFQSLGFMANGATIEFPWIGDKLIEWDKETKDVVWSWNVFDNFNMVDYDQYGGTWNQAYLDLHYDWTHVNAVIFDEDESA</sequence>
<feature type="non-terminal residue" evidence="1">
    <location>
        <position position="313"/>
    </location>
</feature>
<gene>
    <name evidence="1" type="ORF">METZ01_LOCUS316258</name>
</gene>
<protein>
    <submittedName>
        <fullName evidence="1">Uncharacterized protein</fullName>
    </submittedName>
</protein>
<evidence type="ECO:0000313" key="1">
    <source>
        <dbReference type="EMBL" id="SVC63404.1"/>
    </source>
</evidence>
<organism evidence="1">
    <name type="scientific">marine metagenome</name>
    <dbReference type="NCBI Taxonomy" id="408172"/>
    <lineage>
        <taxon>unclassified sequences</taxon>
        <taxon>metagenomes</taxon>
        <taxon>ecological metagenomes</taxon>
    </lineage>
</organism>